<evidence type="ECO:0000313" key="2">
    <source>
        <dbReference type="Proteomes" id="UP001169242"/>
    </source>
</evidence>
<organism evidence="1 2">
    <name type="scientific">Holtiella tumoricola</name>
    <dbReference type="NCBI Taxonomy" id="3018743"/>
    <lineage>
        <taxon>Bacteria</taxon>
        <taxon>Bacillati</taxon>
        <taxon>Bacillota</taxon>
        <taxon>Clostridia</taxon>
        <taxon>Lachnospirales</taxon>
        <taxon>Cellulosilyticaceae</taxon>
        <taxon>Holtiella</taxon>
    </lineage>
</organism>
<gene>
    <name evidence="1" type="ORF">PBV87_11565</name>
</gene>
<evidence type="ECO:0000313" key="1">
    <source>
        <dbReference type="EMBL" id="MDA3732121.1"/>
    </source>
</evidence>
<dbReference type="Proteomes" id="UP001169242">
    <property type="component" value="Unassembled WGS sequence"/>
</dbReference>
<sequence>MDILEYNEAKKSIEQYNKLINRIEQLSIIKKNGYIHVFDGHDVHYELFDLLGVNVVPQCDLNKIEEIRILYDGWEDNLLVEFLKPLEDVVPVKYYKIKRVDE</sequence>
<accession>A0AA42J1F9</accession>
<proteinExistence type="predicted"/>
<dbReference type="AlphaFoldDB" id="A0AA42J1F9"/>
<protein>
    <submittedName>
        <fullName evidence="1">Uncharacterized protein</fullName>
    </submittedName>
</protein>
<name>A0AA42J1F9_9FIRM</name>
<comment type="caution">
    <text evidence="1">The sequence shown here is derived from an EMBL/GenBank/DDBJ whole genome shotgun (WGS) entry which is preliminary data.</text>
</comment>
<dbReference type="RefSeq" id="WP_271012396.1">
    <property type="nucleotide sequence ID" value="NZ_JAQIFT010000045.1"/>
</dbReference>
<keyword evidence="2" id="KW-1185">Reference proteome</keyword>
<reference evidence="1" key="1">
    <citation type="journal article" date="2023" name="Int. J. Syst. Evol. Microbiol.">
        <title>&lt;i&gt;Holtiella tumoricola&lt;/i&gt; gen. nov. sp. nov., isolated from a human clinical sample.</title>
        <authorList>
            <person name="Allen-Vercoe E."/>
            <person name="Daigneault M.C."/>
            <person name="Vancuren S.J."/>
            <person name="Cochrane K."/>
            <person name="O'Neal L.L."/>
            <person name="Sankaranarayanan K."/>
            <person name="Lawson P.A."/>
        </authorList>
    </citation>
    <scope>NUCLEOTIDE SEQUENCE</scope>
    <source>
        <strain evidence="1">CC70A</strain>
    </source>
</reference>
<dbReference type="EMBL" id="JAQIFT010000045">
    <property type="protein sequence ID" value="MDA3732121.1"/>
    <property type="molecule type" value="Genomic_DNA"/>
</dbReference>